<gene>
    <name evidence="1" type="ORF">ONZ51_g716</name>
</gene>
<name>A0AAD7U4Y8_9APHY</name>
<organism evidence="1 2">
    <name type="scientific">Trametes cubensis</name>
    <dbReference type="NCBI Taxonomy" id="1111947"/>
    <lineage>
        <taxon>Eukaryota</taxon>
        <taxon>Fungi</taxon>
        <taxon>Dikarya</taxon>
        <taxon>Basidiomycota</taxon>
        <taxon>Agaricomycotina</taxon>
        <taxon>Agaricomycetes</taxon>
        <taxon>Polyporales</taxon>
        <taxon>Polyporaceae</taxon>
        <taxon>Trametes</taxon>
    </lineage>
</organism>
<dbReference type="AlphaFoldDB" id="A0AAD7U4Y8"/>
<evidence type="ECO:0000313" key="2">
    <source>
        <dbReference type="Proteomes" id="UP001215151"/>
    </source>
</evidence>
<keyword evidence="2" id="KW-1185">Reference proteome</keyword>
<sequence length="207" mass="22475">MRRTYSSFAHLGRHQPSPYYPHHFSWFQYDSWARTAPGPITVSIKPLFHAAVYARPGQHTSLHLVPPKARGMPLEKTPPSGPWRQYVGLGFQPILPPASHVRSAAPEALARSDKLAPQGSRVRYAIHSGRASCRYSYLAFAQSCAPASTLAPRVVMAFPCPAAPPSAMLLVPQHHPSCASEMNAFSARNEALGEPDSPFSAAALPDA</sequence>
<reference evidence="1" key="1">
    <citation type="submission" date="2022-11" db="EMBL/GenBank/DDBJ databases">
        <title>Genome Sequence of Cubamyces cubensis.</title>
        <authorList>
            <person name="Buettner E."/>
        </authorList>
    </citation>
    <scope>NUCLEOTIDE SEQUENCE</scope>
    <source>
        <strain evidence="1">MPL-01</strain>
    </source>
</reference>
<evidence type="ECO:0000313" key="1">
    <source>
        <dbReference type="EMBL" id="KAJ8497022.1"/>
    </source>
</evidence>
<proteinExistence type="predicted"/>
<accession>A0AAD7U4Y8</accession>
<comment type="caution">
    <text evidence="1">The sequence shown here is derived from an EMBL/GenBank/DDBJ whole genome shotgun (WGS) entry which is preliminary data.</text>
</comment>
<dbReference type="Proteomes" id="UP001215151">
    <property type="component" value="Unassembled WGS sequence"/>
</dbReference>
<dbReference type="EMBL" id="JAPEVG010000009">
    <property type="protein sequence ID" value="KAJ8497022.1"/>
    <property type="molecule type" value="Genomic_DNA"/>
</dbReference>
<protein>
    <submittedName>
        <fullName evidence="1">Uncharacterized protein</fullName>
    </submittedName>
</protein>